<dbReference type="InterPro" id="IPR044878">
    <property type="entry name" value="UbiA_sf"/>
</dbReference>
<feature type="transmembrane region" description="Helical" evidence="1">
    <location>
        <begin position="160"/>
        <end position="183"/>
    </location>
</feature>
<dbReference type="EMBL" id="JAZGQL010000014">
    <property type="protein sequence ID" value="MEE6309103.1"/>
    <property type="molecule type" value="Genomic_DNA"/>
</dbReference>
<evidence type="ECO:0000313" key="3">
    <source>
        <dbReference type="Proteomes" id="UP001339911"/>
    </source>
</evidence>
<dbReference type="Proteomes" id="UP001339911">
    <property type="component" value="Unassembled WGS sequence"/>
</dbReference>
<feature type="transmembrane region" description="Helical" evidence="1">
    <location>
        <begin position="228"/>
        <end position="253"/>
    </location>
</feature>
<keyword evidence="1" id="KW-0472">Membrane</keyword>
<dbReference type="Gene3D" id="1.10.357.140">
    <property type="entry name" value="UbiA prenyltransferase"/>
    <property type="match status" value="1"/>
</dbReference>
<evidence type="ECO:0008006" key="4">
    <source>
        <dbReference type="Google" id="ProtNLM"/>
    </source>
</evidence>
<feature type="transmembrane region" description="Helical" evidence="1">
    <location>
        <begin position="189"/>
        <end position="207"/>
    </location>
</feature>
<dbReference type="RefSeq" id="WP_331209383.1">
    <property type="nucleotide sequence ID" value="NZ_JAZGQL010000014.1"/>
</dbReference>
<name>A0ABU7SGN8_9ACTN</name>
<feature type="transmembrane region" description="Helical" evidence="1">
    <location>
        <begin position="259"/>
        <end position="277"/>
    </location>
</feature>
<accession>A0ABU7SGN8</accession>
<protein>
    <recommendedName>
        <fullName evidence="4">Prenyltransferase</fullName>
    </recommendedName>
</protein>
<keyword evidence="3" id="KW-1185">Reference proteome</keyword>
<feature type="transmembrane region" description="Helical" evidence="1">
    <location>
        <begin position="33"/>
        <end position="51"/>
    </location>
</feature>
<reference evidence="2 3" key="1">
    <citation type="submission" date="2024-01" db="EMBL/GenBank/DDBJ databases">
        <title>Genome insights into Plantactinospora veratri sp. nov.</title>
        <authorList>
            <person name="Wang L."/>
        </authorList>
    </citation>
    <scope>NUCLEOTIDE SEQUENCE [LARGE SCALE GENOMIC DNA]</scope>
    <source>
        <strain evidence="2 3">NEAU-FHS4</strain>
    </source>
</reference>
<keyword evidence="1" id="KW-1133">Transmembrane helix</keyword>
<keyword evidence="1" id="KW-0812">Transmembrane</keyword>
<feature type="transmembrane region" description="Helical" evidence="1">
    <location>
        <begin position="127"/>
        <end position="148"/>
    </location>
</feature>
<sequence>MTAGMAGDITAGRTGPAGRLLGFARERFPLRVYGTYALLWVLALDGSISLVQPNIRRWQLSPYLLVEIASVLLTLLFIRIVDEQKDLAYDREHHPDRPLPRGAVRLGEVRAATAACGLVVVAVNLAISPWLAGWSLLNLGYVCLLVGWERAAPRASARLFLNLLVSYPGQLMVSCYIWLALLIRADAAPTWHAVPVLVMFAAVFLHFEFARKTSWTPRDEPNYYSNVVGARGSAGLAIGSALGAVVIALVMFRPWRAEGLAAFAAWFPLSAGGFLWVGGERFLSRSVPVWPAAPARGFLAWFYLGLIVQALAVQAVGWPW</sequence>
<feature type="transmembrane region" description="Helical" evidence="1">
    <location>
        <begin position="63"/>
        <end position="81"/>
    </location>
</feature>
<evidence type="ECO:0000256" key="1">
    <source>
        <dbReference type="SAM" id="Phobius"/>
    </source>
</evidence>
<proteinExistence type="predicted"/>
<gene>
    <name evidence="2" type="ORF">V1634_19890</name>
</gene>
<feature type="transmembrane region" description="Helical" evidence="1">
    <location>
        <begin position="298"/>
        <end position="318"/>
    </location>
</feature>
<organism evidence="2 3">
    <name type="scientific">Plantactinospora veratri</name>
    <dbReference type="NCBI Taxonomy" id="1436122"/>
    <lineage>
        <taxon>Bacteria</taxon>
        <taxon>Bacillati</taxon>
        <taxon>Actinomycetota</taxon>
        <taxon>Actinomycetes</taxon>
        <taxon>Micromonosporales</taxon>
        <taxon>Micromonosporaceae</taxon>
        <taxon>Plantactinospora</taxon>
    </lineage>
</organism>
<evidence type="ECO:0000313" key="2">
    <source>
        <dbReference type="EMBL" id="MEE6309103.1"/>
    </source>
</evidence>
<comment type="caution">
    <text evidence="2">The sequence shown here is derived from an EMBL/GenBank/DDBJ whole genome shotgun (WGS) entry which is preliminary data.</text>
</comment>